<dbReference type="Proteomes" id="UP000198406">
    <property type="component" value="Unassembled WGS sequence"/>
</dbReference>
<accession>A0A1Z5JWC6</accession>
<keyword evidence="2" id="KW-1185">Reference proteome</keyword>
<proteinExistence type="predicted"/>
<protein>
    <submittedName>
        <fullName evidence="1">Uncharacterized protein</fullName>
    </submittedName>
</protein>
<gene>
    <name evidence="1" type="ORF">FisN_31Hh018</name>
</gene>
<comment type="caution">
    <text evidence="1">The sequence shown here is derived from an EMBL/GenBank/DDBJ whole genome shotgun (WGS) entry which is preliminary data.</text>
</comment>
<organism evidence="1 2">
    <name type="scientific">Fistulifera solaris</name>
    <name type="common">Oleaginous diatom</name>
    <dbReference type="NCBI Taxonomy" id="1519565"/>
    <lineage>
        <taxon>Eukaryota</taxon>
        <taxon>Sar</taxon>
        <taxon>Stramenopiles</taxon>
        <taxon>Ochrophyta</taxon>
        <taxon>Bacillariophyta</taxon>
        <taxon>Bacillariophyceae</taxon>
        <taxon>Bacillariophycidae</taxon>
        <taxon>Naviculales</taxon>
        <taxon>Naviculaceae</taxon>
        <taxon>Fistulifera</taxon>
    </lineage>
</organism>
<sequence>MFCVLKLGPEAGKQNPTPNRTVYNIGVSQKRTTNNMMSSFASVSLKAAALLVFVFGIASQKHAVAFSGDRSIFKIALLSCFNRITTRMIDSGAEESFDLNEHEWIIFEVFQEVDIGCACTVTCLDESSRIDVYLTYERRPRLYDNWDGWDCKETLPSNTQTCEVLAPEPDSTCRVAVRGDLLDRPHSKCTITCNVDDAPSRMPLED</sequence>
<evidence type="ECO:0000313" key="2">
    <source>
        <dbReference type="Proteomes" id="UP000198406"/>
    </source>
</evidence>
<name>A0A1Z5JWC6_FISSO</name>
<dbReference type="InParanoid" id="A0A1Z5JWC6"/>
<dbReference type="EMBL" id="BDSP01000125">
    <property type="protein sequence ID" value="GAX18229.1"/>
    <property type="molecule type" value="Genomic_DNA"/>
</dbReference>
<reference evidence="1 2" key="1">
    <citation type="journal article" date="2015" name="Plant Cell">
        <title>Oil accumulation by the oleaginous diatom Fistulifera solaris as revealed by the genome and transcriptome.</title>
        <authorList>
            <person name="Tanaka T."/>
            <person name="Maeda Y."/>
            <person name="Veluchamy A."/>
            <person name="Tanaka M."/>
            <person name="Abida H."/>
            <person name="Marechal E."/>
            <person name="Bowler C."/>
            <person name="Muto M."/>
            <person name="Sunaga Y."/>
            <person name="Tanaka M."/>
            <person name="Yoshino T."/>
            <person name="Taniguchi T."/>
            <person name="Fukuda Y."/>
            <person name="Nemoto M."/>
            <person name="Matsumoto M."/>
            <person name="Wong P.S."/>
            <person name="Aburatani S."/>
            <person name="Fujibuchi W."/>
        </authorList>
    </citation>
    <scope>NUCLEOTIDE SEQUENCE [LARGE SCALE GENOMIC DNA]</scope>
    <source>
        <strain evidence="1 2">JPCC DA0580</strain>
    </source>
</reference>
<dbReference type="AlphaFoldDB" id="A0A1Z5JWC6"/>
<evidence type="ECO:0000313" key="1">
    <source>
        <dbReference type="EMBL" id="GAX18229.1"/>
    </source>
</evidence>